<protein>
    <submittedName>
        <fullName evidence="3">Tetratricopeptide repeat protein</fullName>
    </submittedName>
</protein>
<comment type="caution">
    <text evidence="3">The sequence shown here is derived from an EMBL/GenBank/DDBJ whole genome shotgun (WGS) entry which is preliminary data.</text>
</comment>
<dbReference type="InterPro" id="IPR011990">
    <property type="entry name" value="TPR-like_helical_dom_sf"/>
</dbReference>
<evidence type="ECO:0000256" key="1">
    <source>
        <dbReference type="PROSITE-ProRule" id="PRU00339"/>
    </source>
</evidence>
<keyword evidence="1" id="KW-0802">TPR repeat</keyword>
<feature type="repeat" description="TPR" evidence="1">
    <location>
        <begin position="59"/>
        <end position="92"/>
    </location>
</feature>
<dbReference type="OrthoDB" id="1119984at2"/>
<evidence type="ECO:0000256" key="2">
    <source>
        <dbReference type="SAM" id="SignalP"/>
    </source>
</evidence>
<feature type="repeat" description="TPR" evidence="1">
    <location>
        <begin position="93"/>
        <end position="126"/>
    </location>
</feature>
<dbReference type="AlphaFoldDB" id="A0A399SZ23"/>
<dbReference type="InterPro" id="IPR019734">
    <property type="entry name" value="TPR_rpt"/>
</dbReference>
<dbReference type="PROSITE" id="PS50005">
    <property type="entry name" value="TPR"/>
    <property type="match status" value="2"/>
</dbReference>
<accession>A0A399SZ23</accession>
<sequence length="282" mass="30380">MKKVVLLFCAVCFAVVSFAQDAAEKINQANDALQAKEYAKALELYESAMANLGDVQVPEAINFNIGLAAYNADKYEKAIQYFEKAVVAKANVDKAYEYMAGSYAKLDKTNEALETYAKAIEANPEEKASLSYNAGIVAYKGKAYQKAVDFFTASVAGNYKGETAQYYKAVALNKLNKDAEYKAALEEGVAKFPKDDKLGKGLANVYVSEGNELYKKGAEILSAANTKVNAGSLSTADEAYTAEVNKAKKEFASALEVLEKALKLDASNANATKLIEACKAAM</sequence>
<reference evidence="3 4" key="1">
    <citation type="submission" date="2018-08" db="EMBL/GenBank/DDBJ databases">
        <title>Pallidiluteibacterium maritimus gen. nov., sp. nov., isolated from coastal sediment.</title>
        <authorList>
            <person name="Zhou L.Y."/>
        </authorList>
    </citation>
    <scope>NUCLEOTIDE SEQUENCE [LARGE SCALE GENOMIC DNA]</scope>
    <source>
        <strain evidence="3 4">XSD2</strain>
    </source>
</reference>
<dbReference type="Gene3D" id="1.25.40.10">
    <property type="entry name" value="Tetratricopeptide repeat domain"/>
    <property type="match status" value="2"/>
</dbReference>
<evidence type="ECO:0000313" key="3">
    <source>
        <dbReference type="EMBL" id="RIJ47595.1"/>
    </source>
</evidence>
<dbReference type="RefSeq" id="WP_119438481.1">
    <property type="nucleotide sequence ID" value="NZ_QWGR01000007.1"/>
</dbReference>
<proteinExistence type="predicted"/>
<dbReference type="SMART" id="SM00028">
    <property type="entry name" value="TPR"/>
    <property type="match status" value="5"/>
</dbReference>
<keyword evidence="4" id="KW-1185">Reference proteome</keyword>
<feature type="signal peptide" evidence="2">
    <location>
        <begin position="1"/>
        <end position="19"/>
    </location>
</feature>
<dbReference type="SUPFAM" id="SSF48452">
    <property type="entry name" value="TPR-like"/>
    <property type="match status" value="1"/>
</dbReference>
<keyword evidence="2" id="KW-0732">Signal</keyword>
<dbReference type="Proteomes" id="UP000265926">
    <property type="component" value="Unassembled WGS sequence"/>
</dbReference>
<gene>
    <name evidence="3" type="ORF">D1614_13495</name>
</gene>
<evidence type="ECO:0000313" key="4">
    <source>
        <dbReference type="Proteomes" id="UP000265926"/>
    </source>
</evidence>
<feature type="chain" id="PRO_5017287958" evidence="2">
    <location>
        <begin position="20"/>
        <end position="282"/>
    </location>
</feature>
<dbReference type="Pfam" id="PF13432">
    <property type="entry name" value="TPR_16"/>
    <property type="match status" value="2"/>
</dbReference>
<name>A0A399SZ23_9BACT</name>
<organism evidence="3 4">
    <name type="scientific">Maribellus luteus</name>
    <dbReference type="NCBI Taxonomy" id="2305463"/>
    <lineage>
        <taxon>Bacteria</taxon>
        <taxon>Pseudomonadati</taxon>
        <taxon>Bacteroidota</taxon>
        <taxon>Bacteroidia</taxon>
        <taxon>Marinilabiliales</taxon>
        <taxon>Prolixibacteraceae</taxon>
        <taxon>Maribellus</taxon>
    </lineage>
</organism>
<dbReference type="EMBL" id="QWGR01000007">
    <property type="protein sequence ID" value="RIJ47595.1"/>
    <property type="molecule type" value="Genomic_DNA"/>
</dbReference>